<gene>
    <name evidence="1" type="ORF">EB796_015784</name>
</gene>
<evidence type="ECO:0000313" key="2">
    <source>
        <dbReference type="Proteomes" id="UP000593567"/>
    </source>
</evidence>
<reference evidence="1" key="1">
    <citation type="submission" date="2020-06" db="EMBL/GenBank/DDBJ databases">
        <title>Draft genome of Bugula neritina, a colonial animal packing powerful symbionts and potential medicines.</title>
        <authorList>
            <person name="Rayko M."/>
        </authorList>
    </citation>
    <scope>NUCLEOTIDE SEQUENCE [LARGE SCALE GENOMIC DNA]</scope>
    <source>
        <strain evidence="1">Kwan_BN1</strain>
    </source>
</reference>
<name>A0A7J7JJW3_BUGNE</name>
<dbReference type="AlphaFoldDB" id="A0A7J7JJW3"/>
<accession>A0A7J7JJW3</accession>
<keyword evidence="2" id="KW-1185">Reference proteome</keyword>
<proteinExistence type="predicted"/>
<evidence type="ECO:0000313" key="1">
    <source>
        <dbReference type="EMBL" id="KAF6025911.1"/>
    </source>
</evidence>
<dbReference type="EMBL" id="VXIV02002399">
    <property type="protein sequence ID" value="KAF6025911.1"/>
    <property type="molecule type" value="Genomic_DNA"/>
</dbReference>
<sequence>MFYITEPTQALHRAGELVQALNSAVESCPPKGLDAFHDIFRQEPATDHLEDIKAVLLNTYKLPKLTQPLLDVYRGLENFVLFVKQIYLPCKNIFQSTKTLYSLLIKKEEAMADLLISLKNSQSFPKSGLVVFIVLTDFYLLLLQELMLIDSSKESQWLPQIKLTSKMCVRHLLTLYTTLWKVRLEGISNVHNYTCGNNQNSDFQCVATVLDIYNRRSSSIILSTILCQLADDDAIHKTFQLYVSILHEKYIADVFTYFDKTLQFPIGSCQTWMKICLPSSSRMASCRVLNSMRHLAALPASERPLKQYDPTKLRSGKYSQLSDLVPVFTVIELEPVESSESVVLPYLENLEEDEYAYARCEVKVDKEGSNSVTLFELACVPESMKTELLKRNKQIEEKELIDKIVIRILNARCAKQ</sequence>
<dbReference type="Proteomes" id="UP000593567">
    <property type="component" value="Unassembled WGS sequence"/>
</dbReference>
<comment type="caution">
    <text evidence="1">The sequence shown here is derived from an EMBL/GenBank/DDBJ whole genome shotgun (WGS) entry which is preliminary data.</text>
</comment>
<protein>
    <submittedName>
        <fullName evidence="1">Uncharacterized protein</fullName>
    </submittedName>
</protein>
<organism evidence="1 2">
    <name type="scientific">Bugula neritina</name>
    <name type="common">Brown bryozoan</name>
    <name type="synonym">Sertularia neritina</name>
    <dbReference type="NCBI Taxonomy" id="10212"/>
    <lineage>
        <taxon>Eukaryota</taxon>
        <taxon>Metazoa</taxon>
        <taxon>Spiralia</taxon>
        <taxon>Lophotrochozoa</taxon>
        <taxon>Bryozoa</taxon>
        <taxon>Gymnolaemata</taxon>
        <taxon>Cheilostomatida</taxon>
        <taxon>Flustrina</taxon>
        <taxon>Buguloidea</taxon>
        <taxon>Bugulidae</taxon>
        <taxon>Bugula</taxon>
    </lineage>
</organism>